<keyword evidence="2" id="KW-1185">Reference proteome</keyword>
<evidence type="ECO:0000313" key="2">
    <source>
        <dbReference type="Proteomes" id="UP000078512"/>
    </source>
</evidence>
<organism evidence="1 2">
    <name type="scientific">Linnemannia elongata AG-77</name>
    <dbReference type="NCBI Taxonomy" id="1314771"/>
    <lineage>
        <taxon>Eukaryota</taxon>
        <taxon>Fungi</taxon>
        <taxon>Fungi incertae sedis</taxon>
        <taxon>Mucoromycota</taxon>
        <taxon>Mortierellomycotina</taxon>
        <taxon>Mortierellomycetes</taxon>
        <taxon>Mortierellales</taxon>
        <taxon>Mortierellaceae</taxon>
        <taxon>Linnemannia</taxon>
    </lineage>
</organism>
<dbReference type="EMBL" id="KV442086">
    <property type="protein sequence ID" value="OAQ24873.1"/>
    <property type="molecule type" value="Genomic_DNA"/>
</dbReference>
<gene>
    <name evidence="1" type="ORF">K457DRAFT_23655</name>
</gene>
<dbReference type="Proteomes" id="UP000078512">
    <property type="component" value="Unassembled WGS sequence"/>
</dbReference>
<dbReference type="CDD" id="cd22191">
    <property type="entry name" value="DPBB_RlpA_EXP_N-like"/>
    <property type="match status" value="1"/>
</dbReference>
<name>A0A197JIR7_9FUNG</name>
<evidence type="ECO:0008006" key="3">
    <source>
        <dbReference type="Google" id="ProtNLM"/>
    </source>
</evidence>
<evidence type="ECO:0000313" key="1">
    <source>
        <dbReference type="EMBL" id="OAQ24873.1"/>
    </source>
</evidence>
<dbReference type="SUPFAM" id="SSF50685">
    <property type="entry name" value="Barwin-like endoglucanases"/>
    <property type="match status" value="1"/>
</dbReference>
<dbReference type="OrthoDB" id="2352796at2759"/>
<dbReference type="InterPro" id="IPR036908">
    <property type="entry name" value="RlpA-like_sf"/>
</dbReference>
<proteinExistence type="predicted"/>
<reference evidence="1 2" key="1">
    <citation type="submission" date="2016-05" db="EMBL/GenBank/DDBJ databases">
        <title>Genome sequencing reveals origins of a unique bacterial endosymbiosis in the earliest lineages of terrestrial Fungi.</title>
        <authorList>
            <consortium name="DOE Joint Genome Institute"/>
            <person name="Uehling J."/>
            <person name="Gryganskyi A."/>
            <person name="Hameed K."/>
            <person name="Tschaplinski T."/>
            <person name="Misztal P."/>
            <person name="Wu S."/>
            <person name="Desiro A."/>
            <person name="Vande Pol N."/>
            <person name="Du Z.-Y."/>
            <person name="Zienkiewicz A."/>
            <person name="Zienkiewicz K."/>
            <person name="Morin E."/>
            <person name="Tisserant E."/>
            <person name="Splivallo R."/>
            <person name="Hainaut M."/>
            <person name="Henrissat B."/>
            <person name="Ohm R."/>
            <person name="Kuo A."/>
            <person name="Yan J."/>
            <person name="Lipzen A."/>
            <person name="Nolan M."/>
            <person name="Labutti K."/>
            <person name="Barry K."/>
            <person name="Goldstein A."/>
            <person name="Labbe J."/>
            <person name="Schadt C."/>
            <person name="Tuskan G."/>
            <person name="Grigoriev I."/>
            <person name="Martin F."/>
            <person name="Vilgalys R."/>
            <person name="Bonito G."/>
        </authorList>
    </citation>
    <scope>NUCLEOTIDE SEQUENCE [LARGE SCALE GENOMIC DNA]</scope>
    <source>
        <strain evidence="1 2">AG-77</strain>
    </source>
</reference>
<sequence length="187" mass="20150">MKKGILGLFIYTVPAIAMAIATAVAVFLCSVVDPTEALKLAFSSYPVTMTLKAGPYDVSGCDPNYSSENPNILFSSLSMTRGMQIALLRLDDYGGGRTMNCNQCLMVSDLESTKSIIVRLVGDCPNCMENELRLSPTAYQYLGDGYGAIDGFFNFTACPDQNSKEAFDMFGPLKGRPPGPLPKLASK</sequence>
<dbReference type="AlphaFoldDB" id="A0A197JIR7"/>
<accession>A0A197JIR7</accession>
<protein>
    <recommendedName>
        <fullName evidence="3">RlpA-like protein double-psi beta-barrel domain-containing protein</fullName>
    </recommendedName>
</protein>
<dbReference type="Gene3D" id="2.40.40.10">
    <property type="entry name" value="RlpA-like domain"/>
    <property type="match status" value="1"/>
</dbReference>